<protein>
    <submittedName>
        <fullName evidence="2">Uncharacterized protein</fullName>
    </submittedName>
</protein>
<organism evidence="2 3">
    <name type="scientific">Chlorogloeopsis fritschii PCC 6912</name>
    <dbReference type="NCBI Taxonomy" id="211165"/>
    <lineage>
        <taxon>Bacteria</taxon>
        <taxon>Bacillati</taxon>
        <taxon>Cyanobacteriota</taxon>
        <taxon>Cyanophyceae</taxon>
        <taxon>Nostocales</taxon>
        <taxon>Chlorogloeopsidaceae</taxon>
        <taxon>Chlorogloeopsis</taxon>
    </lineage>
</organism>
<keyword evidence="1" id="KW-0812">Transmembrane</keyword>
<feature type="transmembrane region" description="Helical" evidence="1">
    <location>
        <begin position="6"/>
        <end position="30"/>
    </location>
</feature>
<evidence type="ECO:0000256" key="1">
    <source>
        <dbReference type="SAM" id="Phobius"/>
    </source>
</evidence>
<comment type="caution">
    <text evidence="2">The sequence shown here is derived from an EMBL/GenBank/DDBJ whole genome shotgun (WGS) entry which is preliminary data.</text>
</comment>
<reference evidence="2 3" key="1">
    <citation type="journal article" date="2019" name="Genome Biol. Evol.">
        <title>Day and night: Metabolic profiles and evolutionary relationships of six axenic non-marine cyanobacteria.</title>
        <authorList>
            <person name="Will S.E."/>
            <person name="Henke P."/>
            <person name="Boedeker C."/>
            <person name="Huang S."/>
            <person name="Brinkmann H."/>
            <person name="Rohde M."/>
            <person name="Jarek M."/>
            <person name="Friedl T."/>
            <person name="Seufert S."/>
            <person name="Schumacher M."/>
            <person name="Overmann J."/>
            <person name="Neumann-Schaal M."/>
            <person name="Petersen J."/>
        </authorList>
    </citation>
    <scope>NUCLEOTIDE SEQUENCE [LARGE SCALE GENOMIC DNA]</scope>
    <source>
        <strain evidence="2 3">PCC 6912</strain>
    </source>
</reference>
<proteinExistence type="predicted"/>
<sequence length="90" mass="10702">MLQTIIYYLAIIFYLGMTYCFFTVWLDFFMEDEEMNSVQRSFSGLILVIGSILWPLIVPFAYLELLNFNKQHKKTIDMLIKKSNSNICDR</sequence>
<dbReference type="EMBL" id="RSCJ01000041">
    <property type="protein sequence ID" value="RUR72894.1"/>
    <property type="molecule type" value="Genomic_DNA"/>
</dbReference>
<dbReference type="Proteomes" id="UP000268857">
    <property type="component" value="Unassembled WGS sequence"/>
</dbReference>
<gene>
    <name evidence="2" type="ORF">PCC6912_60360</name>
</gene>
<keyword evidence="1" id="KW-1133">Transmembrane helix</keyword>
<dbReference type="OrthoDB" id="531764at2"/>
<feature type="transmembrane region" description="Helical" evidence="1">
    <location>
        <begin position="42"/>
        <end position="63"/>
    </location>
</feature>
<keyword evidence="3" id="KW-1185">Reference proteome</keyword>
<evidence type="ECO:0000313" key="3">
    <source>
        <dbReference type="Proteomes" id="UP000268857"/>
    </source>
</evidence>
<name>A0A433MXI8_CHLFR</name>
<accession>A0A433MXI8</accession>
<evidence type="ECO:0000313" key="2">
    <source>
        <dbReference type="EMBL" id="RUR72894.1"/>
    </source>
</evidence>
<dbReference type="AlphaFoldDB" id="A0A433MXI8"/>
<keyword evidence="1" id="KW-0472">Membrane</keyword>